<gene>
    <name evidence="2" type="primary">Skor2</name>
    <name evidence="2" type="ORF">CEXT_87801</name>
</gene>
<reference evidence="2 3" key="1">
    <citation type="submission" date="2021-06" db="EMBL/GenBank/DDBJ databases">
        <title>Caerostris extrusa draft genome.</title>
        <authorList>
            <person name="Kono N."/>
            <person name="Arakawa K."/>
        </authorList>
    </citation>
    <scope>NUCLEOTIDE SEQUENCE [LARGE SCALE GENOMIC DNA]</scope>
</reference>
<dbReference type="EMBL" id="BPLR01006988">
    <property type="protein sequence ID" value="GIY13717.1"/>
    <property type="molecule type" value="Genomic_DNA"/>
</dbReference>
<feature type="compositionally biased region" description="Polar residues" evidence="1">
    <location>
        <begin position="67"/>
        <end position="86"/>
    </location>
</feature>
<accession>A0AAV4QWS8</accession>
<proteinExistence type="predicted"/>
<sequence length="149" mass="15725">MAAGKSLSPADIRQTFAEYMWAGKQPFPLPFGGVLWPRPGGMVPAAPTVELREARSVPEPSMPYSLADTTTLADTGRPLSSASEGTSPVLPRPRQPGSPCGRPLPTRPPSAPWAAGRPRGSTRTPTRPRRTASVVAAAAAACPRATRWM</sequence>
<name>A0AAV4QWS8_CAEEX</name>
<dbReference type="AlphaFoldDB" id="A0AAV4QWS8"/>
<protein>
    <submittedName>
        <fullName evidence="2">SKI family transcriptional corepressor 2</fullName>
    </submittedName>
</protein>
<evidence type="ECO:0000313" key="2">
    <source>
        <dbReference type="EMBL" id="GIY13717.1"/>
    </source>
</evidence>
<dbReference type="Proteomes" id="UP001054945">
    <property type="component" value="Unassembled WGS sequence"/>
</dbReference>
<evidence type="ECO:0000256" key="1">
    <source>
        <dbReference type="SAM" id="MobiDB-lite"/>
    </source>
</evidence>
<comment type="caution">
    <text evidence="2">The sequence shown here is derived from an EMBL/GenBank/DDBJ whole genome shotgun (WGS) entry which is preliminary data.</text>
</comment>
<feature type="compositionally biased region" description="Low complexity" evidence="1">
    <location>
        <begin position="115"/>
        <end position="134"/>
    </location>
</feature>
<evidence type="ECO:0000313" key="3">
    <source>
        <dbReference type="Proteomes" id="UP001054945"/>
    </source>
</evidence>
<organism evidence="2 3">
    <name type="scientific">Caerostris extrusa</name>
    <name type="common">Bark spider</name>
    <name type="synonym">Caerostris bankana</name>
    <dbReference type="NCBI Taxonomy" id="172846"/>
    <lineage>
        <taxon>Eukaryota</taxon>
        <taxon>Metazoa</taxon>
        <taxon>Ecdysozoa</taxon>
        <taxon>Arthropoda</taxon>
        <taxon>Chelicerata</taxon>
        <taxon>Arachnida</taxon>
        <taxon>Araneae</taxon>
        <taxon>Araneomorphae</taxon>
        <taxon>Entelegynae</taxon>
        <taxon>Araneoidea</taxon>
        <taxon>Araneidae</taxon>
        <taxon>Caerostris</taxon>
    </lineage>
</organism>
<keyword evidence="3" id="KW-1185">Reference proteome</keyword>
<feature type="region of interest" description="Disordered" evidence="1">
    <location>
        <begin position="54"/>
        <end position="134"/>
    </location>
</feature>